<dbReference type="CDD" id="cd07133">
    <property type="entry name" value="ALDH_CALDH_CalB"/>
    <property type="match status" value="1"/>
</dbReference>
<accession>A0A081K7U3</accession>
<feature type="domain" description="Aldehyde dehydrogenase" evidence="8">
    <location>
        <begin position="30"/>
        <end position="453"/>
    </location>
</feature>
<evidence type="ECO:0000256" key="2">
    <source>
        <dbReference type="ARBA" id="ARBA00023002"/>
    </source>
</evidence>
<gene>
    <name evidence="9" type="ORF">GV64_05190</name>
</gene>
<evidence type="ECO:0000256" key="5">
    <source>
        <dbReference type="PIRSR" id="PIRSR036492-1"/>
    </source>
</evidence>
<dbReference type="Proteomes" id="UP000027997">
    <property type="component" value="Unassembled WGS sequence"/>
</dbReference>
<dbReference type="PROSITE" id="PS00687">
    <property type="entry name" value="ALDEHYDE_DEHYDR_GLU"/>
    <property type="match status" value="1"/>
</dbReference>
<dbReference type="SUPFAM" id="SSF53720">
    <property type="entry name" value="ALDH-like"/>
    <property type="match status" value="1"/>
</dbReference>
<comment type="similarity">
    <text evidence="1 4 7">Belongs to the aldehyde dehydrogenase family.</text>
</comment>
<dbReference type="GO" id="GO:0005737">
    <property type="term" value="C:cytoplasm"/>
    <property type="evidence" value="ECO:0007669"/>
    <property type="project" value="TreeGrafter"/>
</dbReference>
<dbReference type="GO" id="GO:0006081">
    <property type="term" value="P:aldehyde metabolic process"/>
    <property type="evidence" value="ECO:0007669"/>
    <property type="project" value="InterPro"/>
</dbReference>
<comment type="caution">
    <text evidence="9">The sequence shown here is derived from an EMBL/GenBank/DDBJ whole genome shotgun (WGS) entry which is preliminary data.</text>
</comment>
<evidence type="ECO:0000259" key="8">
    <source>
        <dbReference type="Pfam" id="PF00171"/>
    </source>
</evidence>
<sequence length="485" mass="53513">MSAAEPITSENRKVTQQITTPLQDLLAVQRKAFMKDPNPSYQERVSRLKALEKALLTNKEALLSALDEDFGGRAKSESLLTEFMPNLGNIHYTLKRLKKWMKPNKRKLSPQLLPASAKVVYQPLGVVGIVVPFNYPLFLSLGPLLTILAAGNRAMIKMSEFTPKTSELVAKIIEQTFPSDLVTVVCGDAEVATEFTSLPFDHIIFTGSTPVGHHVMRAAAQNLTPVTLELGGKSPVIVDNDFPIQEAAERICYAKALNAGQTCVAPDYILVKNDQKATFIEHYLKAFRKMYSKVNGNNDYTSIINDRHHQRLLNLLDDAKAQGATIHTPGNEAINDGSRRIPIHLIENPSDSMTVMQEEIFGPLLPVIGIDSLDEAIQFVQQRPRPLALYYFGSNAKNQETVLEQTHSGGVCINECLFHVAVEDMPFGGIGPSGMGHYHGYEGFQTFSKAKAVLTKGKLNSAKMIYPPYGGWLQEKMLAFLSGGK</sequence>
<evidence type="ECO:0000256" key="3">
    <source>
        <dbReference type="ARBA" id="ARBA00023027"/>
    </source>
</evidence>
<evidence type="ECO:0000256" key="1">
    <source>
        <dbReference type="ARBA" id="ARBA00009986"/>
    </source>
</evidence>
<evidence type="ECO:0000313" key="10">
    <source>
        <dbReference type="Proteomes" id="UP000027997"/>
    </source>
</evidence>
<dbReference type="InterPro" id="IPR016163">
    <property type="entry name" value="Ald_DH_C"/>
</dbReference>
<dbReference type="FunFam" id="3.40.309.10:FF:000003">
    <property type="entry name" value="Aldehyde dehydrogenase"/>
    <property type="match status" value="1"/>
</dbReference>
<dbReference type="Gene3D" id="3.40.605.10">
    <property type="entry name" value="Aldehyde Dehydrogenase, Chain A, domain 1"/>
    <property type="match status" value="1"/>
</dbReference>
<dbReference type="EMBL" id="JOJP01000001">
    <property type="protein sequence ID" value="KEI70219.1"/>
    <property type="molecule type" value="Genomic_DNA"/>
</dbReference>
<dbReference type="eggNOG" id="COG1012">
    <property type="taxonomic scope" value="Bacteria"/>
</dbReference>
<protein>
    <recommendedName>
        <fullName evidence="4">Aldehyde dehydrogenase</fullName>
    </recommendedName>
</protein>
<dbReference type="InterPro" id="IPR015590">
    <property type="entry name" value="Aldehyde_DH_dom"/>
</dbReference>
<dbReference type="PANTHER" id="PTHR43570">
    <property type="entry name" value="ALDEHYDE DEHYDROGENASE"/>
    <property type="match status" value="1"/>
</dbReference>
<dbReference type="InterPro" id="IPR016160">
    <property type="entry name" value="Ald_DH_CS_CYS"/>
</dbReference>
<evidence type="ECO:0000256" key="6">
    <source>
        <dbReference type="PROSITE-ProRule" id="PRU10007"/>
    </source>
</evidence>
<dbReference type="RefSeq" id="WP_020583995.1">
    <property type="nucleotide sequence ID" value="NZ_JOJP01000001.1"/>
</dbReference>
<dbReference type="PANTHER" id="PTHR43570:SF20">
    <property type="entry name" value="ALDEHYDE DEHYDROGENASE ALDX-RELATED"/>
    <property type="match status" value="1"/>
</dbReference>
<reference evidence="9 10" key="1">
    <citation type="submission" date="2014-06" db="EMBL/GenBank/DDBJ databases">
        <title>Whole Genome Sequences of Three Symbiotic Endozoicomonas Bacteria.</title>
        <authorList>
            <person name="Neave M.J."/>
            <person name="Apprill A."/>
            <person name="Voolstra C.R."/>
        </authorList>
    </citation>
    <scope>NUCLEOTIDE SEQUENCE [LARGE SCALE GENOMIC DNA]</scope>
    <source>
        <strain evidence="9 10">DSM 22380</strain>
    </source>
</reference>
<keyword evidence="10" id="KW-1185">Reference proteome</keyword>
<organism evidence="9 10">
    <name type="scientific">Endozoicomonas elysicola</name>
    <dbReference type="NCBI Taxonomy" id="305900"/>
    <lineage>
        <taxon>Bacteria</taxon>
        <taxon>Pseudomonadati</taxon>
        <taxon>Pseudomonadota</taxon>
        <taxon>Gammaproteobacteria</taxon>
        <taxon>Oceanospirillales</taxon>
        <taxon>Endozoicomonadaceae</taxon>
        <taxon>Endozoicomonas</taxon>
    </lineage>
</organism>
<dbReference type="AlphaFoldDB" id="A0A081K7U3"/>
<dbReference type="GO" id="GO:0004029">
    <property type="term" value="F:aldehyde dehydrogenase (NAD+) activity"/>
    <property type="evidence" value="ECO:0007669"/>
    <property type="project" value="TreeGrafter"/>
</dbReference>
<name>A0A081K7U3_9GAMM</name>
<keyword evidence="2 4" id="KW-0560">Oxidoreductase</keyword>
<feature type="active site" evidence="5">
    <location>
        <position position="263"/>
    </location>
</feature>
<dbReference type="InterPro" id="IPR012394">
    <property type="entry name" value="Aldehyde_DH_NAD(P)"/>
</dbReference>
<dbReference type="InterPro" id="IPR016162">
    <property type="entry name" value="Ald_DH_N"/>
</dbReference>
<evidence type="ECO:0000256" key="7">
    <source>
        <dbReference type="RuleBase" id="RU003345"/>
    </source>
</evidence>
<keyword evidence="3" id="KW-0520">NAD</keyword>
<dbReference type="InterPro" id="IPR029510">
    <property type="entry name" value="Ald_DH_CS_GLU"/>
</dbReference>
<dbReference type="PIRSF" id="PIRSF036492">
    <property type="entry name" value="ALDH"/>
    <property type="match status" value="1"/>
</dbReference>
<dbReference type="InterPro" id="IPR016161">
    <property type="entry name" value="Ald_DH/histidinol_DH"/>
</dbReference>
<feature type="active site" evidence="5 6">
    <location>
        <position position="229"/>
    </location>
</feature>
<dbReference type="PROSITE" id="PS00070">
    <property type="entry name" value="ALDEHYDE_DEHYDR_CYS"/>
    <property type="match status" value="1"/>
</dbReference>
<evidence type="ECO:0000313" key="9">
    <source>
        <dbReference type="EMBL" id="KEI70219.1"/>
    </source>
</evidence>
<proteinExistence type="inferred from homology"/>
<evidence type="ECO:0000256" key="4">
    <source>
        <dbReference type="PIRNR" id="PIRNR036492"/>
    </source>
</evidence>
<dbReference type="STRING" id="305900.GV64_05190"/>
<dbReference type="Pfam" id="PF00171">
    <property type="entry name" value="Aldedh"/>
    <property type="match status" value="1"/>
</dbReference>
<dbReference type="Gene3D" id="3.40.309.10">
    <property type="entry name" value="Aldehyde Dehydrogenase, Chain A, domain 2"/>
    <property type="match status" value="1"/>
</dbReference>
<dbReference type="FunFam" id="3.40.605.10:FF:000004">
    <property type="entry name" value="Aldehyde dehydrogenase"/>
    <property type="match status" value="1"/>
</dbReference>